<gene>
    <name evidence="2" type="ORF">F6B43_19425</name>
</gene>
<dbReference type="OrthoDB" id="5073886at2"/>
<dbReference type="PROSITE" id="PS51257">
    <property type="entry name" value="PROKAR_LIPOPROTEIN"/>
    <property type="match status" value="1"/>
</dbReference>
<dbReference type="Proteomes" id="UP000325827">
    <property type="component" value="Unassembled WGS sequence"/>
</dbReference>
<comment type="caution">
    <text evidence="2">The sequence shown here is derived from an EMBL/GenBank/DDBJ whole genome shotgun (WGS) entry which is preliminary data.</text>
</comment>
<dbReference type="EMBL" id="VYSA01000008">
    <property type="protein sequence ID" value="KAA9104539.1"/>
    <property type="molecule type" value="Genomic_DNA"/>
</dbReference>
<feature type="signal peptide" evidence="1">
    <location>
        <begin position="1"/>
        <end position="20"/>
    </location>
</feature>
<organism evidence="2 3">
    <name type="scientific">Microbacterium rhizomatis</name>
    <dbReference type="NCBI Taxonomy" id="1631477"/>
    <lineage>
        <taxon>Bacteria</taxon>
        <taxon>Bacillati</taxon>
        <taxon>Actinomycetota</taxon>
        <taxon>Actinomycetes</taxon>
        <taxon>Micrococcales</taxon>
        <taxon>Microbacteriaceae</taxon>
        <taxon>Microbacterium</taxon>
    </lineage>
</organism>
<proteinExistence type="predicted"/>
<sequence length="181" mass="19404">MKGGARLVLGVMVFAVLAIAGCSSSPADQQEPSAEYQSLGDFQDQRADRTRQIVACLDEAGFPGAVIQEDGSTSIELTAEQTAGYNQAASQCLLEACPACGEPPSAETLTRLYHLQLEAARCLSEEGFPTSDPPTLQSYLEASAESRWSPHREAAPSLASSGHMNELMEVCPDPETFITYW</sequence>
<name>A0A5J5IXX0_9MICO</name>
<keyword evidence="3" id="KW-1185">Reference proteome</keyword>
<keyword evidence="1" id="KW-0732">Signal</keyword>
<dbReference type="RefSeq" id="WP_150450758.1">
    <property type="nucleotide sequence ID" value="NZ_VYSA01000008.1"/>
</dbReference>
<evidence type="ECO:0000256" key="1">
    <source>
        <dbReference type="SAM" id="SignalP"/>
    </source>
</evidence>
<evidence type="ECO:0000313" key="2">
    <source>
        <dbReference type="EMBL" id="KAA9104539.1"/>
    </source>
</evidence>
<evidence type="ECO:0008006" key="4">
    <source>
        <dbReference type="Google" id="ProtNLM"/>
    </source>
</evidence>
<accession>A0A5J5IXX0</accession>
<dbReference type="AlphaFoldDB" id="A0A5J5IXX0"/>
<protein>
    <recommendedName>
        <fullName evidence="4">DUF732 domain-containing protein</fullName>
    </recommendedName>
</protein>
<feature type="chain" id="PRO_5039473196" description="DUF732 domain-containing protein" evidence="1">
    <location>
        <begin position="21"/>
        <end position="181"/>
    </location>
</feature>
<evidence type="ECO:0000313" key="3">
    <source>
        <dbReference type="Proteomes" id="UP000325827"/>
    </source>
</evidence>
<reference evidence="3" key="1">
    <citation type="submission" date="2019-09" db="EMBL/GenBank/DDBJ databases">
        <title>Mumia zhuanghuii sp. nov. isolated from the intestinal contents of plateau pika (Ochotona curzoniae) in the Qinghai-Tibet plateau of China.</title>
        <authorList>
            <person name="Tian Z."/>
        </authorList>
    </citation>
    <scope>NUCLEOTIDE SEQUENCE [LARGE SCALE GENOMIC DNA]</scope>
    <source>
        <strain evidence="3">JCM 30598</strain>
    </source>
</reference>